<evidence type="ECO:0000313" key="2">
    <source>
        <dbReference type="EMBL" id="PIC36249.1"/>
    </source>
</evidence>
<dbReference type="AlphaFoldDB" id="A0A2G5U9P8"/>
<dbReference type="Pfam" id="PF07738">
    <property type="entry name" value="Sad1_UNC"/>
    <property type="match status" value="1"/>
</dbReference>
<dbReference type="Gene3D" id="2.60.120.260">
    <property type="entry name" value="Galactose-binding domain-like"/>
    <property type="match status" value="1"/>
</dbReference>
<dbReference type="InterPro" id="IPR012919">
    <property type="entry name" value="SUN_dom"/>
</dbReference>
<dbReference type="OrthoDB" id="342281at2759"/>
<keyword evidence="3" id="KW-1185">Reference proteome</keyword>
<dbReference type="EMBL" id="PDUG01000004">
    <property type="protein sequence ID" value="PIC36249.1"/>
    <property type="molecule type" value="Genomic_DNA"/>
</dbReference>
<reference evidence="3" key="1">
    <citation type="submission" date="2017-10" db="EMBL/GenBank/DDBJ databases">
        <title>Rapid genome shrinkage in a self-fertile nematode reveals novel sperm competition proteins.</title>
        <authorList>
            <person name="Yin D."/>
            <person name="Schwarz E.M."/>
            <person name="Thomas C.G."/>
            <person name="Felde R.L."/>
            <person name="Korf I.F."/>
            <person name="Cutter A.D."/>
            <person name="Schartner C.M."/>
            <person name="Ralston E.J."/>
            <person name="Meyer B.J."/>
            <person name="Haag E.S."/>
        </authorList>
    </citation>
    <scope>NUCLEOTIDE SEQUENCE [LARGE SCALE GENOMIC DNA]</scope>
    <source>
        <strain evidence="3">JU1422</strain>
    </source>
</reference>
<evidence type="ECO:0000313" key="3">
    <source>
        <dbReference type="Proteomes" id="UP000230233"/>
    </source>
</evidence>
<name>A0A2G5U9P8_9PELO</name>
<comment type="caution">
    <text evidence="2">The sequence shown here is derived from an EMBL/GenBank/DDBJ whole genome shotgun (WGS) entry which is preliminary data.</text>
</comment>
<sequence length="98" mass="11495">MCNISSHFFSEVSLIGKVQFRFRENYGHPEWTCVNLVRVYGETESPVKMEKHLDSEKTCADLKWYYDNSYLKYIWIETVQYSMKMNAAPSAPSVVKNV</sequence>
<gene>
    <name evidence="2" type="primary">Cnig_chr_IV.g15316</name>
    <name evidence="2" type="ORF">B9Z55_015316</name>
</gene>
<dbReference type="Proteomes" id="UP000230233">
    <property type="component" value="Chromosome IV"/>
</dbReference>
<evidence type="ECO:0000259" key="1">
    <source>
        <dbReference type="Pfam" id="PF07738"/>
    </source>
</evidence>
<protein>
    <recommendedName>
        <fullName evidence="1">SUN domain-containing protein</fullName>
    </recommendedName>
</protein>
<proteinExistence type="predicted"/>
<accession>A0A2G5U9P8</accession>
<organism evidence="2 3">
    <name type="scientific">Caenorhabditis nigoni</name>
    <dbReference type="NCBI Taxonomy" id="1611254"/>
    <lineage>
        <taxon>Eukaryota</taxon>
        <taxon>Metazoa</taxon>
        <taxon>Ecdysozoa</taxon>
        <taxon>Nematoda</taxon>
        <taxon>Chromadorea</taxon>
        <taxon>Rhabditida</taxon>
        <taxon>Rhabditina</taxon>
        <taxon>Rhabditomorpha</taxon>
        <taxon>Rhabditoidea</taxon>
        <taxon>Rhabditidae</taxon>
        <taxon>Peloderinae</taxon>
        <taxon>Caenorhabditis</taxon>
    </lineage>
</organism>
<feature type="domain" description="SUN" evidence="1">
    <location>
        <begin position="14"/>
        <end position="42"/>
    </location>
</feature>